<reference evidence="1" key="1">
    <citation type="submission" date="2019-08" db="EMBL/GenBank/DDBJ databases">
        <authorList>
            <person name="Kucharzyk K."/>
            <person name="Murdoch R.W."/>
            <person name="Higgins S."/>
            <person name="Loffler F."/>
        </authorList>
    </citation>
    <scope>NUCLEOTIDE SEQUENCE</scope>
</reference>
<name>A0A645IYU9_9ZZZZ</name>
<protein>
    <submittedName>
        <fullName evidence="1">Uncharacterized protein</fullName>
    </submittedName>
</protein>
<dbReference type="EMBL" id="VSSQ01126023">
    <property type="protein sequence ID" value="MPN56070.1"/>
    <property type="molecule type" value="Genomic_DNA"/>
</dbReference>
<organism evidence="1">
    <name type="scientific">bioreactor metagenome</name>
    <dbReference type="NCBI Taxonomy" id="1076179"/>
    <lineage>
        <taxon>unclassified sequences</taxon>
        <taxon>metagenomes</taxon>
        <taxon>ecological metagenomes</taxon>
    </lineage>
</organism>
<sequence>MCQLAVVCHQQQAFGVEIQPADVVEPRGDIFDIFLNRSSPLRIIACADHALGFIEHDGDQFLRLPDGPSIQQNRIGFRIHAHAQRRRLAVNADASGVDQRLARAPGGDSGFRQIFLQSHHVGAFLLLHTVVQGALSR</sequence>
<gene>
    <name evidence="1" type="ORF">SDC9_203756</name>
</gene>
<evidence type="ECO:0000313" key="1">
    <source>
        <dbReference type="EMBL" id="MPN56070.1"/>
    </source>
</evidence>
<proteinExistence type="predicted"/>
<dbReference type="AlphaFoldDB" id="A0A645IYU9"/>
<comment type="caution">
    <text evidence="1">The sequence shown here is derived from an EMBL/GenBank/DDBJ whole genome shotgun (WGS) entry which is preliminary data.</text>
</comment>
<accession>A0A645IYU9</accession>